<protein>
    <submittedName>
        <fullName evidence="1">Uncharacterized protein</fullName>
    </submittedName>
</protein>
<organism evidence="1 2">
    <name type="scientific">Bordetella phage vB_BbrP_BB8</name>
    <dbReference type="NCBI Taxonomy" id="2587820"/>
    <lineage>
        <taxon>Viruses</taxon>
        <taxon>Duplodnaviria</taxon>
        <taxon>Heunggongvirae</taxon>
        <taxon>Uroviricota</taxon>
        <taxon>Caudoviricetes</taxon>
        <taxon>Autographivirales</taxon>
        <taxon>Autographivirales incertae sedis</taxon>
        <taxon>Vistulavirus</taxon>
        <taxon>Vistulavirus BB8</taxon>
    </lineage>
</organism>
<reference evidence="1 2" key="1">
    <citation type="submission" date="2019-05" db="EMBL/GenBank/DDBJ databases">
        <authorList>
            <person name="Karczewska-Golec J."/>
            <person name="Decewicz P."/>
            <person name="Golec P."/>
        </authorList>
    </citation>
    <scope>NUCLEOTIDE SEQUENCE [LARGE SCALE GENOMIC DNA]</scope>
</reference>
<proteinExistence type="predicted"/>
<dbReference type="EMBL" id="MK984681">
    <property type="protein sequence ID" value="QDB71013.1"/>
    <property type="molecule type" value="Genomic_DNA"/>
</dbReference>
<accession>A0A4Y5TPX5</accession>
<keyword evidence="2" id="KW-1185">Reference proteome</keyword>
<evidence type="ECO:0000313" key="2">
    <source>
        <dbReference type="Proteomes" id="UP000315813"/>
    </source>
</evidence>
<gene>
    <name evidence="1" type="ORF">bb8_p38</name>
</gene>
<sequence length="65" mass="7468">MKSKQFPSVPEELLKALEEKFPNALPTSFENLTVIDVARKMGAQEVVNYLRLQFEKQNTTVLENN</sequence>
<evidence type="ECO:0000313" key="1">
    <source>
        <dbReference type="EMBL" id="QDB71013.1"/>
    </source>
</evidence>
<dbReference type="Proteomes" id="UP000315813">
    <property type="component" value="Segment"/>
</dbReference>
<name>A0A4Y5TPX5_9CAUD</name>